<reference evidence="1" key="1">
    <citation type="journal article" date="2020" name="Stud. Mycol.">
        <title>101 Dothideomycetes genomes: a test case for predicting lifestyles and emergence of pathogens.</title>
        <authorList>
            <person name="Haridas S."/>
            <person name="Albert R."/>
            <person name="Binder M."/>
            <person name="Bloem J."/>
            <person name="Labutti K."/>
            <person name="Salamov A."/>
            <person name="Andreopoulos B."/>
            <person name="Baker S."/>
            <person name="Barry K."/>
            <person name="Bills G."/>
            <person name="Bluhm B."/>
            <person name="Cannon C."/>
            <person name="Castanera R."/>
            <person name="Culley D."/>
            <person name="Daum C."/>
            <person name="Ezra D."/>
            <person name="Gonzalez J."/>
            <person name="Henrissat B."/>
            <person name="Kuo A."/>
            <person name="Liang C."/>
            <person name="Lipzen A."/>
            <person name="Lutzoni F."/>
            <person name="Magnuson J."/>
            <person name="Mondo S."/>
            <person name="Nolan M."/>
            <person name="Ohm R."/>
            <person name="Pangilinan J."/>
            <person name="Park H.-J."/>
            <person name="Ramirez L."/>
            <person name="Alfaro M."/>
            <person name="Sun H."/>
            <person name="Tritt A."/>
            <person name="Yoshinaga Y."/>
            <person name="Zwiers L.-H."/>
            <person name="Turgeon B."/>
            <person name="Goodwin S."/>
            <person name="Spatafora J."/>
            <person name="Crous P."/>
            <person name="Grigoriev I."/>
        </authorList>
    </citation>
    <scope>NUCLEOTIDE SEQUENCE</scope>
    <source>
        <strain evidence="1">CBS 379.55</strain>
    </source>
</reference>
<dbReference type="AlphaFoldDB" id="A0A6A6JXQ6"/>
<dbReference type="EMBL" id="ML986484">
    <property type="protein sequence ID" value="KAF2280853.1"/>
    <property type="molecule type" value="Genomic_DNA"/>
</dbReference>
<evidence type="ECO:0000313" key="1">
    <source>
        <dbReference type="EMBL" id="KAF2280853.1"/>
    </source>
</evidence>
<protein>
    <submittedName>
        <fullName evidence="1">Uncharacterized protein</fullName>
    </submittedName>
</protein>
<accession>A0A6A6JXQ6</accession>
<name>A0A6A6JXQ6_WESOR</name>
<dbReference type="Proteomes" id="UP000800097">
    <property type="component" value="Unassembled WGS sequence"/>
</dbReference>
<organism evidence="1 2">
    <name type="scientific">Westerdykella ornata</name>
    <dbReference type="NCBI Taxonomy" id="318751"/>
    <lineage>
        <taxon>Eukaryota</taxon>
        <taxon>Fungi</taxon>
        <taxon>Dikarya</taxon>
        <taxon>Ascomycota</taxon>
        <taxon>Pezizomycotina</taxon>
        <taxon>Dothideomycetes</taxon>
        <taxon>Pleosporomycetidae</taxon>
        <taxon>Pleosporales</taxon>
        <taxon>Sporormiaceae</taxon>
        <taxon>Westerdykella</taxon>
    </lineage>
</organism>
<gene>
    <name evidence="1" type="ORF">EI97DRAFT_10098</name>
</gene>
<keyword evidence="2" id="KW-1185">Reference proteome</keyword>
<sequence length="221" mass="23874">MLSAPLARTLFITDLAVGRAFDETICWPSSRPLESVCGCLETAGGHTESSNYNRSSCHASRKTIVTSSLPPHAVQSFAPKASKSLGTRACSATVTSEPRCDMLRTRRPSPAVEQEAGLLHHGAPIILAINNMAVCLVNDCLSARRLCPSIETVRETISMDCQMHRIQPDGRLAGKRMLHEANTTNTTTTTTTTTTAPSCTHARALCKLLLASICRPERLFP</sequence>
<dbReference type="RefSeq" id="XP_033658390.1">
    <property type="nucleotide sequence ID" value="XM_033792878.1"/>
</dbReference>
<proteinExistence type="predicted"/>
<evidence type="ECO:0000313" key="2">
    <source>
        <dbReference type="Proteomes" id="UP000800097"/>
    </source>
</evidence>
<dbReference type="GeneID" id="54546053"/>